<evidence type="ECO:0000313" key="2">
    <source>
        <dbReference type="Proteomes" id="UP000266234"/>
    </source>
</evidence>
<name>A0A395RQP8_9HYPO</name>
<protein>
    <submittedName>
        <fullName evidence="1">Uncharacterized protein</fullName>
    </submittedName>
</protein>
<gene>
    <name evidence="1" type="ORF">FLONG3_10243</name>
</gene>
<reference evidence="1 2" key="1">
    <citation type="journal article" date="2018" name="PLoS Pathog.">
        <title>Evolution of structural diversity of trichothecenes, a family of toxins produced by plant pathogenic and entomopathogenic fungi.</title>
        <authorList>
            <person name="Proctor R.H."/>
            <person name="McCormick S.P."/>
            <person name="Kim H.S."/>
            <person name="Cardoza R.E."/>
            <person name="Stanley A.M."/>
            <person name="Lindo L."/>
            <person name="Kelly A."/>
            <person name="Brown D.W."/>
            <person name="Lee T."/>
            <person name="Vaughan M.M."/>
            <person name="Alexander N.J."/>
            <person name="Busman M."/>
            <person name="Gutierrez S."/>
        </authorList>
    </citation>
    <scope>NUCLEOTIDE SEQUENCE [LARGE SCALE GENOMIC DNA]</scope>
    <source>
        <strain evidence="1 2">NRRL 20695</strain>
    </source>
</reference>
<dbReference type="STRING" id="694270.A0A395RQP8"/>
<dbReference type="Proteomes" id="UP000266234">
    <property type="component" value="Unassembled WGS sequence"/>
</dbReference>
<dbReference type="PANTHER" id="PTHR38846">
    <property type="entry name" value="C3H1-TYPE DOMAIN-CONTAINING PROTEIN"/>
    <property type="match status" value="1"/>
</dbReference>
<proteinExistence type="predicted"/>
<dbReference type="PANTHER" id="PTHR38846:SF1">
    <property type="entry name" value="C3H1-TYPE DOMAIN-CONTAINING PROTEIN"/>
    <property type="match status" value="1"/>
</dbReference>
<accession>A0A395RQP8</accession>
<comment type="caution">
    <text evidence="1">The sequence shown here is derived from an EMBL/GenBank/DDBJ whole genome shotgun (WGS) entry which is preliminary data.</text>
</comment>
<organism evidence="1 2">
    <name type="scientific">Fusarium longipes</name>
    <dbReference type="NCBI Taxonomy" id="694270"/>
    <lineage>
        <taxon>Eukaryota</taxon>
        <taxon>Fungi</taxon>
        <taxon>Dikarya</taxon>
        <taxon>Ascomycota</taxon>
        <taxon>Pezizomycotina</taxon>
        <taxon>Sordariomycetes</taxon>
        <taxon>Hypocreomycetidae</taxon>
        <taxon>Hypocreales</taxon>
        <taxon>Nectriaceae</taxon>
        <taxon>Fusarium</taxon>
    </lineage>
</organism>
<sequence length="121" mass="14097">MGFGCINLTPTASSESSRRVSLMEKWNDYFQRGTIHDFRRLCVDLDLPGDLPSKTKCRAAIKTVHVNINQFLDCDNKPDDVRFFKSRSALIRWTKKKKAFFPRRNLPKGSPLRTLLERMSY</sequence>
<dbReference type="OrthoDB" id="6105938at2759"/>
<keyword evidence="2" id="KW-1185">Reference proteome</keyword>
<dbReference type="EMBL" id="PXOG01000291">
    <property type="protein sequence ID" value="RGP62383.1"/>
    <property type="molecule type" value="Genomic_DNA"/>
</dbReference>
<evidence type="ECO:0000313" key="1">
    <source>
        <dbReference type="EMBL" id="RGP62383.1"/>
    </source>
</evidence>
<dbReference type="AlphaFoldDB" id="A0A395RQP8"/>